<dbReference type="Gene3D" id="3.40.50.300">
    <property type="entry name" value="P-loop containing nucleotide triphosphate hydrolases"/>
    <property type="match status" value="1"/>
</dbReference>
<gene>
    <name evidence="2" type="primary">ykoD_2</name>
    <name evidence="2" type="ORF">L21SP3_00462</name>
</gene>
<dbReference type="OrthoDB" id="538665at2"/>
<dbReference type="InterPro" id="IPR027417">
    <property type="entry name" value="P-loop_NTPase"/>
</dbReference>
<sequence>MLKIQDLTFTYTRQEKPALSNINLDISPGKLVLLTGPSGSGKSTLVHCINGLAPIHYGGRLNKKKHNIRAICG</sequence>
<organism evidence="2 3">
    <name type="scientific">Sedimentisphaera cyanobacteriorum</name>
    <dbReference type="NCBI Taxonomy" id="1940790"/>
    <lineage>
        <taxon>Bacteria</taxon>
        <taxon>Pseudomonadati</taxon>
        <taxon>Planctomycetota</taxon>
        <taxon>Phycisphaerae</taxon>
        <taxon>Sedimentisphaerales</taxon>
        <taxon>Sedimentisphaeraceae</taxon>
        <taxon>Sedimentisphaera</taxon>
    </lineage>
</organism>
<dbReference type="RefSeq" id="WP_077539152.1">
    <property type="nucleotide sequence ID" value="NZ_CP019633.1"/>
</dbReference>
<keyword evidence="2" id="KW-0067">ATP-binding</keyword>
<dbReference type="GO" id="GO:0016887">
    <property type="term" value="F:ATP hydrolysis activity"/>
    <property type="evidence" value="ECO:0007669"/>
    <property type="project" value="InterPro"/>
</dbReference>
<dbReference type="KEGG" id="pbu:L21SP3_00462"/>
<proteinExistence type="predicted"/>
<name>A0A1Q2HN62_9BACT</name>
<feature type="domain" description="ABC transporter" evidence="1">
    <location>
        <begin position="19"/>
        <end position="62"/>
    </location>
</feature>
<dbReference type="PANTHER" id="PTHR24220:SF614">
    <property type="entry name" value="ABC TRANSPORTER ATP-BINDING PROTEIN SSO1893-RELATED"/>
    <property type="match status" value="1"/>
</dbReference>
<keyword evidence="3" id="KW-1185">Reference proteome</keyword>
<dbReference type="GO" id="GO:0022857">
    <property type="term" value="F:transmembrane transporter activity"/>
    <property type="evidence" value="ECO:0007669"/>
    <property type="project" value="TreeGrafter"/>
</dbReference>
<keyword evidence="2" id="KW-0547">Nucleotide-binding</keyword>
<dbReference type="SUPFAM" id="SSF52540">
    <property type="entry name" value="P-loop containing nucleoside triphosphate hydrolases"/>
    <property type="match status" value="1"/>
</dbReference>
<dbReference type="Proteomes" id="UP000188273">
    <property type="component" value="Chromosome"/>
</dbReference>
<dbReference type="InterPro" id="IPR003439">
    <property type="entry name" value="ABC_transporter-like_ATP-bd"/>
</dbReference>
<dbReference type="EMBL" id="CP019633">
    <property type="protein sequence ID" value="AQQ08673.1"/>
    <property type="molecule type" value="Genomic_DNA"/>
</dbReference>
<dbReference type="AlphaFoldDB" id="A0A1Q2HN62"/>
<protein>
    <submittedName>
        <fullName evidence="2">HMP/thiamine import ATP-binding protein YkoD</fullName>
        <ecNumber evidence="2">3.6.3.-</ecNumber>
    </submittedName>
</protein>
<dbReference type="PANTHER" id="PTHR24220">
    <property type="entry name" value="IMPORT ATP-BINDING PROTEIN"/>
    <property type="match status" value="1"/>
</dbReference>
<reference evidence="3" key="1">
    <citation type="submission" date="2017-02" db="EMBL/GenBank/DDBJ databases">
        <title>Comparative genomics and description of representatives of a novel lineage of planctomycetes thriving in anoxic sediments.</title>
        <authorList>
            <person name="Spring S."/>
            <person name="Bunk B."/>
            <person name="Sproer C."/>
            <person name="Klenk H.-P."/>
        </authorList>
    </citation>
    <scope>NUCLEOTIDE SEQUENCE [LARGE SCALE GENOMIC DNA]</scope>
    <source>
        <strain evidence="3">L21-RPul-D3</strain>
    </source>
</reference>
<dbReference type="STRING" id="1940790.L21SP3_00462"/>
<evidence type="ECO:0000259" key="1">
    <source>
        <dbReference type="Pfam" id="PF00005"/>
    </source>
</evidence>
<evidence type="ECO:0000313" key="2">
    <source>
        <dbReference type="EMBL" id="AQQ08673.1"/>
    </source>
</evidence>
<dbReference type="EC" id="3.6.3.-" evidence="2"/>
<dbReference type="GO" id="GO:0005886">
    <property type="term" value="C:plasma membrane"/>
    <property type="evidence" value="ECO:0007669"/>
    <property type="project" value="TreeGrafter"/>
</dbReference>
<dbReference type="InterPro" id="IPR015854">
    <property type="entry name" value="ABC_transpr_LolD-like"/>
</dbReference>
<dbReference type="Pfam" id="PF00005">
    <property type="entry name" value="ABC_tran"/>
    <property type="match status" value="1"/>
</dbReference>
<dbReference type="GO" id="GO:0005524">
    <property type="term" value="F:ATP binding"/>
    <property type="evidence" value="ECO:0007669"/>
    <property type="project" value="UniProtKB-KW"/>
</dbReference>
<keyword evidence="2" id="KW-0378">Hydrolase</keyword>
<accession>A0A1Q2HN62</accession>
<evidence type="ECO:0000313" key="3">
    <source>
        <dbReference type="Proteomes" id="UP000188273"/>
    </source>
</evidence>